<keyword evidence="5" id="KW-0804">Transcription</keyword>
<dbReference type="PROSITE" id="PS50157">
    <property type="entry name" value="ZINC_FINGER_C2H2_2"/>
    <property type="match status" value="1"/>
</dbReference>
<feature type="domain" description="Zn(2)-C6 fungal-type" evidence="9">
    <location>
        <begin position="45"/>
        <end position="75"/>
    </location>
</feature>
<dbReference type="GO" id="GO:0003677">
    <property type="term" value="F:DNA binding"/>
    <property type="evidence" value="ECO:0007669"/>
    <property type="project" value="UniProtKB-KW"/>
</dbReference>
<dbReference type="PROSITE" id="PS50048">
    <property type="entry name" value="ZN2_CY6_FUNGAL_2"/>
    <property type="match status" value="1"/>
</dbReference>
<evidence type="ECO:0000256" key="4">
    <source>
        <dbReference type="ARBA" id="ARBA00023125"/>
    </source>
</evidence>
<dbReference type="VEuPathDB" id="FungiDB:ATEG_00515"/>
<protein>
    <recommendedName>
        <fullName evidence="13">Zn(2)-C6 fungal-type domain-containing protein</fullName>
    </recommendedName>
</protein>
<dbReference type="STRING" id="341663.Q0D0L9"/>
<dbReference type="EMBL" id="CH476594">
    <property type="protein sequence ID" value="EAU39161.1"/>
    <property type="molecule type" value="Genomic_DNA"/>
</dbReference>
<evidence type="ECO:0000256" key="5">
    <source>
        <dbReference type="ARBA" id="ARBA00023163"/>
    </source>
</evidence>
<dbReference type="OMA" id="AKTKCCY"/>
<dbReference type="GeneID" id="4355269"/>
<evidence type="ECO:0000256" key="3">
    <source>
        <dbReference type="ARBA" id="ARBA00023015"/>
    </source>
</evidence>
<organism evidence="11 12">
    <name type="scientific">Aspergillus terreus (strain NIH 2624 / FGSC A1156)</name>
    <dbReference type="NCBI Taxonomy" id="341663"/>
    <lineage>
        <taxon>Eukaryota</taxon>
        <taxon>Fungi</taxon>
        <taxon>Dikarya</taxon>
        <taxon>Ascomycota</taxon>
        <taxon>Pezizomycotina</taxon>
        <taxon>Eurotiomycetes</taxon>
        <taxon>Eurotiomycetidae</taxon>
        <taxon>Eurotiales</taxon>
        <taxon>Aspergillaceae</taxon>
        <taxon>Aspergillus</taxon>
        <taxon>Aspergillus subgen. Circumdati</taxon>
    </lineage>
</organism>
<dbReference type="SMART" id="SM00066">
    <property type="entry name" value="GAL4"/>
    <property type="match status" value="1"/>
</dbReference>
<dbReference type="PRINTS" id="PR00755">
    <property type="entry name" value="AFLATOXINBRP"/>
</dbReference>
<keyword evidence="3" id="KW-0805">Transcription regulation</keyword>
<feature type="region of interest" description="Disordered" evidence="8">
    <location>
        <begin position="421"/>
        <end position="452"/>
    </location>
</feature>
<dbReference type="PANTHER" id="PTHR47660:SF3">
    <property type="entry name" value="FINGER DOMAIN PROTEIN, PUTATIVE (AFU_ORTHOLOGUE AFUA_4G03310)-RELATED"/>
    <property type="match status" value="1"/>
</dbReference>
<dbReference type="GO" id="GO:0009893">
    <property type="term" value="P:positive regulation of metabolic process"/>
    <property type="evidence" value="ECO:0007669"/>
    <property type="project" value="UniProtKB-ARBA"/>
</dbReference>
<dbReference type="CDD" id="cd00067">
    <property type="entry name" value="GAL4"/>
    <property type="match status" value="1"/>
</dbReference>
<feature type="compositionally biased region" description="Polar residues" evidence="8">
    <location>
        <begin position="425"/>
        <end position="452"/>
    </location>
</feature>
<evidence type="ECO:0000256" key="2">
    <source>
        <dbReference type="ARBA" id="ARBA00022833"/>
    </source>
</evidence>
<dbReference type="Gene3D" id="4.10.240.10">
    <property type="entry name" value="Zn(2)-C6 fungal-type DNA-binding domain"/>
    <property type="match status" value="1"/>
</dbReference>
<proteinExistence type="predicted"/>
<gene>
    <name evidence="11" type="ORF">ATEG_00515</name>
</gene>
<dbReference type="Proteomes" id="UP000007963">
    <property type="component" value="Unassembled WGS sequence"/>
</dbReference>
<evidence type="ECO:0000256" key="7">
    <source>
        <dbReference type="PROSITE-ProRule" id="PRU00042"/>
    </source>
</evidence>
<dbReference type="OrthoDB" id="5423818at2759"/>
<evidence type="ECO:0000256" key="8">
    <source>
        <dbReference type="SAM" id="MobiDB-lite"/>
    </source>
</evidence>
<evidence type="ECO:0008006" key="13">
    <source>
        <dbReference type="Google" id="ProtNLM"/>
    </source>
</evidence>
<dbReference type="HOGENOM" id="CLU_042434_0_0_1"/>
<dbReference type="GO" id="GO:0008270">
    <property type="term" value="F:zinc ion binding"/>
    <property type="evidence" value="ECO:0007669"/>
    <property type="project" value="UniProtKB-KW"/>
</dbReference>
<dbReference type="GO" id="GO:0000981">
    <property type="term" value="F:DNA-binding transcription factor activity, RNA polymerase II-specific"/>
    <property type="evidence" value="ECO:0007669"/>
    <property type="project" value="InterPro"/>
</dbReference>
<keyword evidence="6" id="KW-0539">Nucleus</keyword>
<dbReference type="Pfam" id="PF00172">
    <property type="entry name" value="Zn_clus"/>
    <property type="match status" value="1"/>
</dbReference>
<reference evidence="12" key="1">
    <citation type="submission" date="2005-09" db="EMBL/GenBank/DDBJ databases">
        <title>Annotation of the Aspergillus terreus NIH2624 genome.</title>
        <authorList>
            <person name="Birren B.W."/>
            <person name="Lander E.S."/>
            <person name="Galagan J.E."/>
            <person name="Nusbaum C."/>
            <person name="Devon K."/>
            <person name="Henn M."/>
            <person name="Ma L.-J."/>
            <person name="Jaffe D.B."/>
            <person name="Butler J."/>
            <person name="Alvarez P."/>
            <person name="Gnerre S."/>
            <person name="Grabherr M."/>
            <person name="Kleber M."/>
            <person name="Mauceli E.W."/>
            <person name="Brockman W."/>
            <person name="Rounsley S."/>
            <person name="Young S.K."/>
            <person name="LaButti K."/>
            <person name="Pushparaj V."/>
            <person name="DeCaprio D."/>
            <person name="Crawford M."/>
            <person name="Koehrsen M."/>
            <person name="Engels R."/>
            <person name="Montgomery P."/>
            <person name="Pearson M."/>
            <person name="Howarth C."/>
            <person name="Larson L."/>
            <person name="Luoma S."/>
            <person name="White J."/>
            <person name="Alvarado L."/>
            <person name="Kodira C.D."/>
            <person name="Zeng Q."/>
            <person name="Oleary S."/>
            <person name="Yandava C."/>
            <person name="Denning D.W."/>
            <person name="Nierman W.C."/>
            <person name="Milne T."/>
            <person name="Madden K."/>
        </authorList>
    </citation>
    <scope>NUCLEOTIDE SEQUENCE [LARGE SCALE GENOMIC DNA]</scope>
    <source>
        <strain evidence="12">NIH 2624 / FGSC A1156</strain>
    </source>
</reference>
<dbReference type="InterPro" id="IPR036864">
    <property type="entry name" value="Zn2-C6_fun-type_DNA-bd_sf"/>
</dbReference>
<keyword evidence="1" id="KW-0479">Metal-binding</keyword>
<feature type="compositionally biased region" description="Polar residues" evidence="8">
    <location>
        <begin position="184"/>
        <end position="195"/>
    </location>
</feature>
<keyword evidence="2" id="KW-0862">Zinc</keyword>
<name>Q0D0L9_ASPTN</name>
<dbReference type="PROSITE" id="PS00463">
    <property type="entry name" value="ZN2_CY6_FUNGAL_1"/>
    <property type="match status" value="1"/>
</dbReference>
<evidence type="ECO:0000256" key="6">
    <source>
        <dbReference type="ARBA" id="ARBA00023242"/>
    </source>
</evidence>
<evidence type="ECO:0000259" key="10">
    <source>
        <dbReference type="PROSITE" id="PS50157"/>
    </source>
</evidence>
<dbReference type="RefSeq" id="XP_001210601.1">
    <property type="nucleotide sequence ID" value="XM_001210601.1"/>
</dbReference>
<feature type="domain" description="C2H2-type" evidence="10">
    <location>
        <begin position="11"/>
        <end position="40"/>
    </location>
</feature>
<accession>Q0D0L9</accession>
<evidence type="ECO:0000259" key="9">
    <source>
        <dbReference type="PROSITE" id="PS50048"/>
    </source>
</evidence>
<dbReference type="PANTHER" id="PTHR47660">
    <property type="entry name" value="TRANSCRIPTION FACTOR WITH C2H2 AND ZN(2)-CYS(6) DNA BINDING DOMAIN (EUROFUNG)-RELATED-RELATED"/>
    <property type="match status" value="1"/>
</dbReference>
<dbReference type="eggNOG" id="ENOG502SJYK">
    <property type="taxonomic scope" value="Eukaryota"/>
</dbReference>
<evidence type="ECO:0000313" key="12">
    <source>
        <dbReference type="Proteomes" id="UP000007963"/>
    </source>
</evidence>
<sequence>MPRSVPSTGAHVCDSCFKSFQRRDLLLRHRRRCLRSNKSAVRRKACNACAQAKTKCCYTQPTCSRCAKRGILCEYVSVAVASSATASSSSLSADLSSLGGRRSPLGDPAADILDSWSPQNFLWALDRVDLPSLPSPSTSVVNQFTLGPVAAIPTTFPLLEETSLAPPDPGIPGLSALTGLGSRDATNSPRASGSSPEGAEGHPANYVRILRKYPRLLLQGDFYSPFLHRTLFNEHVPDMTILPHTSMAICCGSALGTKDGAAYVKRAMDAQRQSLIESYPTYHCLEQWDALHAMLLYEILEMSVAPVDESESWKRRRRTRGLKSPFLSRMTQCFSRSYLESHDTALLPDTDTDTTGSWVKWAVTETARRTIFLANVVNFFSNRDLDSGRQSPYYEPLNDELILKMPLPCSQGLWGARTEDEWRQAAQSPTGSPGTPDVLSTSEQLPNHHQPPSLQSLFSEFSKDYLRAKFTRTAGFADSNALRSFIILCALEQFS</sequence>
<evidence type="ECO:0000256" key="1">
    <source>
        <dbReference type="ARBA" id="ARBA00022723"/>
    </source>
</evidence>
<dbReference type="InterPro" id="IPR001138">
    <property type="entry name" value="Zn2Cys6_DnaBD"/>
</dbReference>
<keyword evidence="4" id="KW-0238">DNA-binding</keyword>
<dbReference type="SUPFAM" id="SSF57701">
    <property type="entry name" value="Zn2/Cys6 DNA-binding domain"/>
    <property type="match status" value="1"/>
</dbReference>
<keyword evidence="7" id="KW-0863">Zinc-finger</keyword>
<dbReference type="AlphaFoldDB" id="Q0D0L9"/>
<feature type="region of interest" description="Disordered" evidence="8">
    <location>
        <begin position="177"/>
        <end position="200"/>
    </location>
</feature>
<dbReference type="InterPro" id="IPR013087">
    <property type="entry name" value="Znf_C2H2_type"/>
</dbReference>
<evidence type="ECO:0000313" key="11">
    <source>
        <dbReference type="EMBL" id="EAU39161.1"/>
    </source>
</evidence>